<dbReference type="EMBL" id="AP027272">
    <property type="protein sequence ID" value="BDX08151.1"/>
    <property type="molecule type" value="Genomic_DNA"/>
</dbReference>
<proteinExistence type="predicted"/>
<organism evidence="1 2">
    <name type="scientific">Planctobacterium marinum</name>
    <dbReference type="NCBI Taxonomy" id="1631968"/>
    <lineage>
        <taxon>Bacteria</taxon>
        <taxon>Pseudomonadati</taxon>
        <taxon>Pseudomonadota</taxon>
        <taxon>Gammaproteobacteria</taxon>
        <taxon>Alteromonadales</taxon>
        <taxon>Alteromonadaceae</taxon>
        <taxon>Planctobacterium</taxon>
    </lineage>
</organism>
<evidence type="ECO:0000313" key="1">
    <source>
        <dbReference type="EMBL" id="BDX08151.1"/>
    </source>
</evidence>
<dbReference type="Proteomes" id="UP001333710">
    <property type="component" value="Chromosome"/>
</dbReference>
<gene>
    <name evidence="1" type="ORF">MACH26_36720</name>
</gene>
<dbReference type="RefSeq" id="WP_338294230.1">
    <property type="nucleotide sequence ID" value="NZ_AP027272.1"/>
</dbReference>
<keyword evidence="2" id="KW-1185">Reference proteome</keyword>
<accession>A0AA48HKK9</accession>
<evidence type="ECO:0008006" key="3">
    <source>
        <dbReference type="Google" id="ProtNLM"/>
    </source>
</evidence>
<sequence length="283" mass="32082">MIVSSAPSLGNILKYIPSNDANDIQKIYFVDVLNATCTRANQLGKSCQLEVVETSMYQQRQLKSLDEGLLDVSWTVTSREREANFLPVKIPLTKGLIGYRIAVFNTMFAASFDKGAPLSNIKKLNHIQGHDWPDTKILTANGFNVSPTSWYSTLYRSLDAGHYDVILRGLFEVLSEYELYKTPNIKIDANHAFYYPSAIYFFVSKKRPELADLLMTGLESLIETGDFDKMFLEFAPHATAFETLNLDARKVHYLENPLLPNSFSLSDNRLWHIAPKNTDDSLH</sequence>
<dbReference type="SUPFAM" id="SSF53850">
    <property type="entry name" value="Periplasmic binding protein-like II"/>
    <property type="match status" value="1"/>
</dbReference>
<protein>
    <recommendedName>
        <fullName evidence="3">Solute-binding protein family 3/N-terminal domain-containing protein</fullName>
    </recommendedName>
</protein>
<dbReference type="KEGG" id="pmaw:MACH26_36720"/>
<dbReference type="AlphaFoldDB" id="A0AA48HKK9"/>
<evidence type="ECO:0000313" key="2">
    <source>
        <dbReference type="Proteomes" id="UP001333710"/>
    </source>
</evidence>
<dbReference type="Gene3D" id="3.40.190.10">
    <property type="entry name" value="Periplasmic binding protein-like II"/>
    <property type="match status" value="2"/>
</dbReference>
<name>A0AA48HKK9_9ALTE</name>
<reference evidence="1" key="1">
    <citation type="submission" date="2023-01" db="EMBL/GenBank/DDBJ databases">
        <title>Complete genome sequence of Planctobacterium marinum strain Dej080120_11.</title>
        <authorList>
            <person name="Ueki S."/>
            <person name="Maruyama F."/>
        </authorList>
    </citation>
    <scope>NUCLEOTIDE SEQUENCE</scope>
    <source>
        <strain evidence="1">Dej080120_11</strain>
    </source>
</reference>